<sequence>MEKRKARFSGHQTFAFRYGWLEKGFRFIKEGKWFKDDDAIVDLGVGKNMVDSIRYWCEMTGVLSDGAISKLGSKIFDEKHGWDPFLEDNASLWLLHWKLNTHPEFMTAGLALFSFLHKPEFSKHDVAEAILRSLDPNKKPPSDNIILRDIDCYVRAYAGARRFDKSASKEESFECPFQELNLIHPMSDSDMYRFAIGSKISLPPEMVGFALYEYLEKGNNRSSMRIQEALYHEFSPGQVFMLDENALVEAIQSLHSSAKWQRKFSFTESAGVALVHCNINREEAFDLLNDYFKGVQINAE</sequence>
<dbReference type="InterPro" id="IPR025248">
    <property type="entry name" value="DUF4007"/>
</dbReference>
<reference evidence="2" key="1">
    <citation type="submission" date="2019-01" db="EMBL/GenBank/DDBJ databases">
        <authorList>
            <consortium name="Genoscope - CEA"/>
            <person name="William W."/>
        </authorList>
    </citation>
    <scope>NUCLEOTIDE SEQUENCE</scope>
    <source>
        <strain evidence="2">CR-1</strain>
    </source>
</reference>
<dbReference type="Pfam" id="PF13182">
    <property type="entry name" value="DUF4007"/>
    <property type="match status" value="1"/>
</dbReference>
<organism evidence="2">
    <name type="scientific">uncultured Desulfobacteraceae bacterium</name>
    <dbReference type="NCBI Taxonomy" id="218296"/>
    <lineage>
        <taxon>Bacteria</taxon>
        <taxon>Pseudomonadati</taxon>
        <taxon>Thermodesulfobacteriota</taxon>
        <taxon>Desulfobacteria</taxon>
        <taxon>Desulfobacterales</taxon>
        <taxon>Desulfobacteraceae</taxon>
        <taxon>environmental samples</taxon>
    </lineage>
</organism>
<protein>
    <recommendedName>
        <fullName evidence="1">DUF4007 domain-containing protein</fullName>
    </recommendedName>
</protein>
<evidence type="ECO:0000313" key="2">
    <source>
        <dbReference type="EMBL" id="VEN73286.1"/>
    </source>
</evidence>
<dbReference type="AlphaFoldDB" id="A0A484HDM5"/>
<evidence type="ECO:0000259" key="1">
    <source>
        <dbReference type="Pfam" id="PF13182"/>
    </source>
</evidence>
<gene>
    <name evidence="2" type="ORF">EPICR_150001</name>
</gene>
<dbReference type="EMBL" id="CAACVI010000007">
    <property type="protein sequence ID" value="VEN73286.1"/>
    <property type="molecule type" value="Genomic_DNA"/>
</dbReference>
<name>A0A484HDM5_9BACT</name>
<proteinExistence type="predicted"/>
<accession>A0A484HDM5</accession>
<feature type="domain" description="DUF4007" evidence="1">
    <location>
        <begin position="8"/>
        <end position="291"/>
    </location>
</feature>